<reference evidence="1 2" key="1">
    <citation type="submission" date="2019-01" db="EMBL/GenBank/DDBJ databases">
        <title>Sequencing of cultivated peanut Arachis hypogaea provides insights into genome evolution and oil improvement.</title>
        <authorList>
            <person name="Chen X."/>
        </authorList>
    </citation>
    <scope>NUCLEOTIDE SEQUENCE [LARGE SCALE GENOMIC DNA]</scope>
    <source>
        <strain evidence="2">cv. Fuhuasheng</strain>
        <tissue evidence="1">Leaves</tissue>
    </source>
</reference>
<evidence type="ECO:0008006" key="3">
    <source>
        <dbReference type="Google" id="ProtNLM"/>
    </source>
</evidence>
<dbReference type="Proteomes" id="UP000289738">
    <property type="component" value="Chromosome A03"/>
</dbReference>
<proteinExistence type="predicted"/>
<evidence type="ECO:0000313" key="1">
    <source>
        <dbReference type="EMBL" id="RYR66658.1"/>
    </source>
</evidence>
<name>A0A445DTY0_ARAHY</name>
<accession>A0A445DTY0</accession>
<dbReference type="PANTHER" id="PTHR46328:SF26">
    <property type="entry name" value="FAR1 DNA-BINDING DOMAIN PROTEIN"/>
    <property type="match status" value="1"/>
</dbReference>
<protein>
    <recommendedName>
        <fullName evidence="3">FAR1 domain-containing protein</fullName>
    </recommendedName>
</protein>
<sequence length="111" mass="13061">MRGFSVRKNRSRRVDRKVREKTYNHLKNRVRKPKSETKCGCMSRFHVFLEAISKSWVVRDLCDEHNQELVVPKLERILRSHKKMNEADISQMNHLKEVGISIPNIFGSLAS</sequence>
<evidence type="ECO:0000313" key="2">
    <source>
        <dbReference type="Proteomes" id="UP000289738"/>
    </source>
</evidence>
<comment type="caution">
    <text evidence="1">The sequence shown here is derived from an EMBL/GenBank/DDBJ whole genome shotgun (WGS) entry which is preliminary data.</text>
</comment>
<keyword evidence="2" id="KW-1185">Reference proteome</keyword>
<gene>
    <name evidence="1" type="ORF">Ahy_A03g012710</name>
</gene>
<organism evidence="1 2">
    <name type="scientific">Arachis hypogaea</name>
    <name type="common">Peanut</name>
    <dbReference type="NCBI Taxonomy" id="3818"/>
    <lineage>
        <taxon>Eukaryota</taxon>
        <taxon>Viridiplantae</taxon>
        <taxon>Streptophyta</taxon>
        <taxon>Embryophyta</taxon>
        <taxon>Tracheophyta</taxon>
        <taxon>Spermatophyta</taxon>
        <taxon>Magnoliopsida</taxon>
        <taxon>eudicotyledons</taxon>
        <taxon>Gunneridae</taxon>
        <taxon>Pentapetalae</taxon>
        <taxon>rosids</taxon>
        <taxon>fabids</taxon>
        <taxon>Fabales</taxon>
        <taxon>Fabaceae</taxon>
        <taxon>Papilionoideae</taxon>
        <taxon>50 kb inversion clade</taxon>
        <taxon>dalbergioids sensu lato</taxon>
        <taxon>Dalbergieae</taxon>
        <taxon>Pterocarpus clade</taxon>
        <taxon>Arachis</taxon>
    </lineage>
</organism>
<dbReference type="PANTHER" id="PTHR46328">
    <property type="entry name" value="FAR-RED IMPAIRED RESPONSIVE (FAR1) FAMILY PROTEIN-RELATED"/>
    <property type="match status" value="1"/>
</dbReference>
<dbReference type="EMBL" id="SDMP01000003">
    <property type="protein sequence ID" value="RYR66658.1"/>
    <property type="molecule type" value="Genomic_DNA"/>
</dbReference>
<dbReference type="AlphaFoldDB" id="A0A445DTY0"/>